<keyword evidence="3" id="KW-0592">Phosphate transport</keyword>
<evidence type="ECO:0000256" key="3">
    <source>
        <dbReference type="ARBA" id="ARBA00022592"/>
    </source>
</evidence>
<dbReference type="Pfam" id="PF12849">
    <property type="entry name" value="PBP_like_2"/>
    <property type="match status" value="1"/>
</dbReference>
<dbReference type="NCBIfam" id="TIGR00975">
    <property type="entry name" value="3a0107s03"/>
    <property type="match status" value="1"/>
</dbReference>
<proteinExistence type="inferred from homology"/>
<keyword evidence="5" id="KW-0812">Transmembrane</keyword>
<feature type="signal peptide" evidence="6">
    <location>
        <begin position="1"/>
        <end position="30"/>
    </location>
</feature>
<dbReference type="SUPFAM" id="SSF53850">
    <property type="entry name" value="Periplasmic binding protein-like II"/>
    <property type="match status" value="1"/>
</dbReference>
<feature type="transmembrane region" description="Helical" evidence="5">
    <location>
        <begin position="533"/>
        <end position="553"/>
    </location>
</feature>
<gene>
    <name evidence="8" type="primary">pstS</name>
    <name evidence="8" type="ORF">ACFP1B_37625</name>
</gene>
<feature type="chain" id="PRO_5046124996" evidence="6">
    <location>
        <begin position="31"/>
        <end position="567"/>
    </location>
</feature>
<evidence type="ECO:0000313" key="8">
    <source>
        <dbReference type="EMBL" id="MFC5919117.1"/>
    </source>
</evidence>
<dbReference type="RefSeq" id="WP_344508414.1">
    <property type="nucleotide sequence ID" value="NZ_BAAATU010000007.1"/>
</dbReference>
<evidence type="ECO:0000259" key="7">
    <source>
        <dbReference type="Pfam" id="PF12849"/>
    </source>
</evidence>
<keyword evidence="5" id="KW-0472">Membrane</keyword>
<keyword evidence="6" id="KW-0732">Signal</keyword>
<evidence type="ECO:0000256" key="2">
    <source>
        <dbReference type="ARBA" id="ARBA00022448"/>
    </source>
</evidence>
<evidence type="ECO:0000256" key="5">
    <source>
        <dbReference type="SAM" id="Phobius"/>
    </source>
</evidence>
<dbReference type="InterPro" id="IPR024370">
    <property type="entry name" value="PBP_domain"/>
</dbReference>
<feature type="compositionally biased region" description="Gly residues" evidence="4">
    <location>
        <begin position="439"/>
        <end position="472"/>
    </location>
</feature>
<dbReference type="InterPro" id="IPR005673">
    <property type="entry name" value="ABC_phos-bd_PstS"/>
</dbReference>
<keyword evidence="2" id="KW-0813">Transport</keyword>
<evidence type="ECO:0000256" key="1">
    <source>
        <dbReference type="ARBA" id="ARBA00008725"/>
    </source>
</evidence>
<sequence length="567" mass="57812">MRPATVSRLTMAVAALVCALLALHPTTAQAASYTKISGGGSTWSSNALDQWRRNVAANSGMTVNYSPVGSSVGREQFKNGTADFAVSEIPYGLTESGMRDAPPKRGYAYMPIVAGGTAFMYNLRIGGRKVTNLRLSGEVITKIFTGTLTMWNAPEIRADNPGLVLPARRIIPVVRSDGSGTTAQLTTWLAKEHGALWDAYCRRAGRSTPCGMTSYFPVVPGSSTIAKSGSLGVSGYTKQGHAEGAITYVEYSYAIKTHFPVAKVLNASGYYVEPTASSVAVALLKARINEDKNSEDYLTQILDGVYRSADRRTYPLSSYSYMIVPTAAESPFTEAKGRTLGAFANYFLCEGQQQAEELGYSPLPKNLVEAGFTQVRRIPGAPASSVDLKSCHNPTFSADGSNTLARNAPYPKACDKRGTTQCADGTAGAKERTRVNPGANGGGSGGGATGGGTGGGTASGGGTGGAGTGGSSGSSTGTDGASGGTAGGAASGAVDPGTGEAIDSSAGAAGGDASVVGNPVTLAAGGSPGLRGVLMALSAVLLVGVVVGPPLTARALTARNRRKEGPR</sequence>
<dbReference type="EMBL" id="JBHSPU010000063">
    <property type="protein sequence ID" value="MFC5919117.1"/>
    <property type="molecule type" value="Genomic_DNA"/>
</dbReference>
<feature type="domain" description="PBP" evidence="7">
    <location>
        <begin position="26"/>
        <end position="349"/>
    </location>
</feature>
<dbReference type="Gene3D" id="3.40.190.10">
    <property type="entry name" value="Periplasmic binding protein-like II"/>
    <property type="match status" value="2"/>
</dbReference>
<dbReference type="CDD" id="cd13565">
    <property type="entry name" value="PBP2_PstS"/>
    <property type="match status" value="1"/>
</dbReference>
<dbReference type="PANTHER" id="PTHR42996:SF1">
    <property type="entry name" value="PHOSPHATE-BINDING PROTEIN PSTS"/>
    <property type="match status" value="1"/>
</dbReference>
<keyword evidence="5" id="KW-1133">Transmembrane helix</keyword>
<keyword evidence="9" id="KW-1185">Reference proteome</keyword>
<protein>
    <submittedName>
        <fullName evidence="8">Phosphate ABC transporter substrate-binding protein PstS</fullName>
    </submittedName>
</protein>
<evidence type="ECO:0000256" key="4">
    <source>
        <dbReference type="SAM" id="MobiDB-lite"/>
    </source>
</evidence>
<reference evidence="9" key="1">
    <citation type="journal article" date="2019" name="Int. J. Syst. Evol. Microbiol.">
        <title>The Global Catalogue of Microorganisms (GCM) 10K type strain sequencing project: providing services to taxonomists for standard genome sequencing and annotation.</title>
        <authorList>
            <consortium name="The Broad Institute Genomics Platform"/>
            <consortium name="The Broad Institute Genome Sequencing Center for Infectious Disease"/>
            <person name="Wu L."/>
            <person name="Ma J."/>
        </authorList>
    </citation>
    <scope>NUCLEOTIDE SEQUENCE [LARGE SCALE GENOMIC DNA]</scope>
    <source>
        <strain evidence="9">JCM 4147</strain>
    </source>
</reference>
<feature type="compositionally biased region" description="Polar residues" evidence="4">
    <location>
        <begin position="392"/>
        <end position="405"/>
    </location>
</feature>
<feature type="compositionally biased region" description="Gly residues" evidence="4">
    <location>
        <begin position="480"/>
        <end position="490"/>
    </location>
</feature>
<organism evidence="8 9">
    <name type="scientific">Streptomyces pulveraceus</name>
    <dbReference type="NCBI Taxonomy" id="68258"/>
    <lineage>
        <taxon>Bacteria</taxon>
        <taxon>Bacillati</taxon>
        <taxon>Actinomycetota</taxon>
        <taxon>Actinomycetes</taxon>
        <taxon>Kitasatosporales</taxon>
        <taxon>Streptomycetaceae</taxon>
        <taxon>Streptomyces</taxon>
    </lineage>
</organism>
<comment type="similarity">
    <text evidence="1">Belongs to the PstS family.</text>
</comment>
<dbReference type="Proteomes" id="UP001596200">
    <property type="component" value="Unassembled WGS sequence"/>
</dbReference>
<name>A0ABW1GZS4_9ACTN</name>
<dbReference type="PANTHER" id="PTHR42996">
    <property type="entry name" value="PHOSPHATE-BINDING PROTEIN PSTS"/>
    <property type="match status" value="1"/>
</dbReference>
<accession>A0ABW1GZS4</accession>
<dbReference type="InterPro" id="IPR050962">
    <property type="entry name" value="Phosphate-bind_PstS"/>
</dbReference>
<evidence type="ECO:0000256" key="6">
    <source>
        <dbReference type="SAM" id="SignalP"/>
    </source>
</evidence>
<feature type="region of interest" description="Disordered" evidence="4">
    <location>
        <begin position="383"/>
        <end position="510"/>
    </location>
</feature>
<evidence type="ECO:0000313" key="9">
    <source>
        <dbReference type="Proteomes" id="UP001596200"/>
    </source>
</evidence>
<comment type="caution">
    <text evidence="8">The sequence shown here is derived from an EMBL/GenBank/DDBJ whole genome shotgun (WGS) entry which is preliminary data.</text>
</comment>